<gene>
    <name evidence="1" type="ORF">SAMN06265379_102254</name>
</gene>
<dbReference type="RefSeq" id="WP_142532555.1">
    <property type="nucleotide sequence ID" value="NZ_FXTB01000002.1"/>
</dbReference>
<sequence>MKNNSYNRLIKILILSTVLGCVLPGLLIAQFTLSSEIRPRVELNRGYKSLAVEGQDASLISTQRTRLNSMFKNEYVLTKLVLQDVRQWGNQPQLVGNENNSISVHEAWAEVLFNDKFSLRAGRQELIYDDHRIFGNVGWAQQARSHDLALFKYKGEWDIHAGFAFHQNNNITNADYNGPDAYKSMQFFWAHQQWEATKLSLLFLNNGVAFPLSPGFGVEQKTKYSQTLGGRFVTGLDAVNIAANAYLQVGKDAGNRDLNAYNILFEASGKLNPETGITGGFEMLSGTAFNEDGDKNKSFTPFYGTNHKFNGFMDYFYVGNHINNAGLIDIYAKISHKMNKLSFGGHIHYFAAAADISSDAGKNLGTEIDLSLGWAFKPMVRFDFGWSTMFASENMQLLKGGDHTAFQQWGYVMLTVTPDFIK</sequence>
<organism evidence="1 2">
    <name type="scientific">Saccharicrinis carchari</name>
    <dbReference type="NCBI Taxonomy" id="1168039"/>
    <lineage>
        <taxon>Bacteria</taxon>
        <taxon>Pseudomonadati</taxon>
        <taxon>Bacteroidota</taxon>
        <taxon>Bacteroidia</taxon>
        <taxon>Marinilabiliales</taxon>
        <taxon>Marinilabiliaceae</taxon>
        <taxon>Saccharicrinis</taxon>
    </lineage>
</organism>
<accession>A0A521BZ64</accession>
<evidence type="ECO:0000313" key="2">
    <source>
        <dbReference type="Proteomes" id="UP000319040"/>
    </source>
</evidence>
<name>A0A521BZ64_SACCC</name>
<dbReference type="EMBL" id="FXTB01000002">
    <property type="protein sequence ID" value="SMO52476.1"/>
    <property type="molecule type" value="Genomic_DNA"/>
</dbReference>
<evidence type="ECO:0000313" key="1">
    <source>
        <dbReference type="EMBL" id="SMO52476.1"/>
    </source>
</evidence>
<protein>
    <recommendedName>
        <fullName evidence="3">Alginate export</fullName>
    </recommendedName>
</protein>
<reference evidence="1 2" key="1">
    <citation type="submission" date="2017-05" db="EMBL/GenBank/DDBJ databases">
        <authorList>
            <person name="Varghese N."/>
            <person name="Submissions S."/>
        </authorList>
    </citation>
    <scope>NUCLEOTIDE SEQUENCE [LARGE SCALE GENOMIC DNA]</scope>
    <source>
        <strain evidence="1 2">DSM 27040</strain>
    </source>
</reference>
<dbReference type="Gene3D" id="2.40.160.100">
    <property type="match status" value="1"/>
</dbReference>
<dbReference type="Proteomes" id="UP000319040">
    <property type="component" value="Unassembled WGS sequence"/>
</dbReference>
<evidence type="ECO:0008006" key="3">
    <source>
        <dbReference type="Google" id="ProtNLM"/>
    </source>
</evidence>
<keyword evidence="2" id="KW-1185">Reference proteome</keyword>
<dbReference type="InterPro" id="IPR053728">
    <property type="entry name" value="Alginate_Permeability_Chnl"/>
</dbReference>
<proteinExistence type="predicted"/>
<dbReference type="OrthoDB" id="1070463at2"/>
<dbReference type="AlphaFoldDB" id="A0A521BZ64"/>